<dbReference type="GO" id="GO:0006355">
    <property type="term" value="P:regulation of DNA-templated transcription"/>
    <property type="evidence" value="ECO:0007669"/>
    <property type="project" value="InterPro"/>
</dbReference>
<sequence>MRITALLFLFATISLQVIAQNSKTDSLKNLIQLSKPDTAQVKLLNELAYEYWSTDPERMLSYTHKALSLSNKLAYKHGQARSQQLIGVYHWQKSEFKEAIAYFTKARQLYQAIHDLKGEAKSIVNMGMVYKQQGNDVLALDRYFQGLGLLKDVDDKDTKAGILNNIGNIYKNRQENGEAISFFQQALTLWKQINRQQAVAGILSNLSEVYLNQKQYDQALKSSQEALAIFEKLHDTNGEIICHNNQGKIYLKKNSPETALQKYQTALELNATYQKKNLLASSHNGLGAAYIQLKQYTKAIDHYQQAYQLSSTKNMIQDLQNSCSGLALVYAQTKNYENAFRFLQQYENIKDSLFSQESGNQLTKLRVNYENEKKQIEINLLQKEKELAQSTRNLIGLGMGALLVIALLVLYQQRSNLRKKKELLVKNEELYKAQQALAQAELNNSQLREGQLLEQLEFRNKSLTTHTLNMIQKNSIMEEIRETVSEVLKSAPKNEPSSIYSRLMKLVDYSFSLDKDWDDFKMYFEQVHHEFFSKLKESHPELSSGELKLCALVRLNMNLKESATVLGISPESVKTARYRLRKKLELEEETNLTDYLLSY</sequence>
<dbReference type="InterPro" id="IPR019734">
    <property type="entry name" value="TPR_rpt"/>
</dbReference>
<evidence type="ECO:0000313" key="6">
    <source>
        <dbReference type="Proteomes" id="UP001232063"/>
    </source>
</evidence>
<dbReference type="Pfam" id="PF13374">
    <property type="entry name" value="TPR_10"/>
    <property type="match status" value="1"/>
</dbReference>
<feature type="repeat" description="TPR" evidence="1">
    <location>
        <begin position="280"/>
        <end position="313"/>
    </location>
</feature>
<feature type="repeat" description="TPR" evidence="1">
    <location>
        <begin position="160"/>
        <end position="193"/>
    </location>
</feature>
<dbReference type="RefSeq" id="WP_314511685.1">
    <property type="nucleotide sequence ID" value="NZ_JASJOU010000004.1"/>
</dbReference>
<accession>A0AAE3R742</accession>
<keyword evidence="3" id="KW-0472">Membrane</keyword>
<dbReference type="GO" id="GO:0003677">
    <property type="term" value="F:DNA binding"/>
    <property type="evidence" value="ECO:0007669"/>
    <property type="project" value="InterPro"/>
</dbReference>
<evidence type="ECO:0000256" key="3">
    <source>
        <dbReference type="SAM" id="Phobius"/>
    </source>
</evidence>
<keyword evidence="4" id="KW-0732">Signal</keyword>
<dbReference type="AlphaFoldDB" id="A0AAE3R742"/>
<keyword evidence="1" id="KW-0802">TPR repeat</keyword>
<dbReference type="EMBL" id="JASJOU010000004">
    <property type="protein sequence ID" value="MDJ1501937.1"/>
    <property type="molecule type" value="Genomic_DNA"/>
</dbReference>
<organism evidence="5 6">
    <name type="scientific">Xanthocytophaga agilis</name>
    <dbReference type="NCBI Taxonomy" id="3048010"/>
    <lineage>
        <taxon>Bacteria</taxon>
        <taxon>Pseudomonadati</taxon>
        <taxon>Bacteroidota</taxon>
        <taxon>Cytophagia</taxon>
        <taxon>Cytophagales</taxon>
        <taxon>Rhodocytophagaceae</taxon>
        <taxon>Xanthocytophaga</taxon>
    </lineage>
</organism>
<proteinExistence type="predicted"/>
<dbReference type="PANTHER" id="PTHR10098">
    <property type="entry name" value="RAPSYN-RELATED"/>
    <property type="match status" value="1"/>
</dbReference>
<dbReference type="Gene3D" id="1.25.40.10">
    <property type="entry name" value="Tetratricopeptide repeat domain"/>
    <property type="match status" value="2"/>
</dbReference>
<dbReference type="Proteomes" id="UP001232063">
    <property type="component" value="Unassembled WGS sequence"/>
</dbReference>
<dbReference type="SUPFAM" id="SSF46894">
    <property type="entry name" value="C-terminal effector domain of the bipartite response regulators"/>
    <property type="match status" value="1"/>
</dbReference>
<dbReference type="Pfam" id="PF13181">
    <property type="entry name" value="TPR_8"/>
    <property type="match status" value="1"/>
</dbReference>
<dbReference type="InterPro" id="IPR011990">
    <property type="entry name" value="TPR-like_helical_dom_sf"/>
</dbReference>
<dbReference type="SMART" id="SM00028">
    <property type="entry name" value="TPR"/>
    <property type="match status" value="6"/>
</dbReference>
<evidence type="ECO:0000256" key="1">
    <source>
        <dbReference type="PROSITE-ProRule" id="PRU00339"/>
    </source>
</evidence>
<feature type="signal peptide" evidence="4">
    <location>
        <begin position="1"/>
        <end position="19"/>
    </location>
</feature>
<keyword evidence="3" id="KW-0812">Transmembrane</keyword>
<feature type="transmembrane region" description="Helical" evidence="3">
    <location>
        <begin position="394"/>
        <end position="411"/>
    </location>
</feature>
<feature type="chain" id="PRO_5042094910" evidence="4">
    <location>
        <begin position="20"/>
        <end position="599"/>
    </location>
</feature>
<feature type="coiled-coil region" evidence="2">
    <location>
        <begin position="366"/>
        <end position="393"/>
    </location>
</feature>
<dbReference type="SUPFAM" id="SSF48452">
    <property type="entry name" value="TPR-like"/>
    <property type="match status" value="2"/>
</dbReference>
<reference evidence="5" key="1">
    <citation type="submission" date="2023-05" db="EMBL/GenBank/DDBJ databases">
        <authorList>
            <person name="Zhang X."/>
        </authorList>
    </citation>
    <scope>NUCLEOTIDE SEQUENCE</scope>
    <source>
        <strain evidence="5">BD1B2-1</strain>
    </source>
</reference>
<feature type="repeat" description="TPR" evidence="1">
    <location>
        <begin position="240"/>
        <end position="273"/>
    </location>
</feature>
<keyword evidence="6" id="KW-1185">Reference proteome</keyword>
<protein>
    <submittedName>
        <fullName evidence="5">Tetratricopeptide repeat protein</fullName>
    </submittedName>
</protein>
<evidence type="ECO:0000256" key="2">
    <source>
        <dbReference type="SAM" id="Coils"/>
    </source>
</evidence>
<feature type="repeat" description="TPR" evidence="1">
    <location>
        <begin position="200"/>
        <end position="233"/>
    </location>
</feature>
<gene>
    <name evidence="5" type="ORF">QNI22_14820</name>
</gene>
<keyword evidence="3" id="KW-1133">Transmembrane helix</keyword>
<dbReference type="Pfam" id="PF13424">
    <property type="entry name" value="TPR_12"/>
    <property type="match status" value="2"/>
</dbReference>
<name>A0AAE3R742_9BACT</name>
<dbReference type="InterPro" id="IPR016032">
    <property type="entry name" value="Sig_transdc_resp-reg_C-effctor"/>
</dbReference>
<keyword evidence="2" id="KW-0175">Coiled coil</keyword>
<comment type="caution">
    <text evidence="5">The sequence shown here is derived from an EMBL/GenBank/DDBJ whole genome shotgun (WGS) entry which is preliminary data.</text>
</comment>
<dbReference type="InterPro" id="IPR036388">
    <property type="entry name" value="WH-like_DNA-bd_sf"/>
</dbReference>
<evidence type="ECO:0000313" key="5">
    <source>
        <dbReference type="EMBL" id="MDJ1501937.1"/>
    </source>
</evidence>
<dbReference type="Gene3D" id="1.10.10.10">
    <property type="entry name" value="Winged helix-like DNA-binding domain superfamily/Winged helix DNA-binding domain"/>
    <property type="match status" value="1"/>
</dbReference>
<evidence type="ECO:0000256" key="4">
    <source>
        <dbReference type="SAM" id="SignalP"/>
    </source>
</evidence>
<dbReference type="PROSITE" id="PS50005">
    <property type="entry name" value="TPR"/>
    <property type="match status" value="4"/>
</dbReference>